<evidence type="ECO:0000313" key="12">
    <source>
        <dbReference type="EMBL" id="PVZ15129.1"/>
    </source>
</evidence>
<dbReference type="GO" id="GO:0008379">
    <property type="term" value="F:thioredoxin peroxidase activity"/>
    <property type="evidence" value="ECO:0007669"/>
    <property type="project" value="TreeGrafter"/>
</dbReference>
<dbReference type="Proteomes" id="UP000245462">
    <property type="component" value="Unassembled WGS sequence"/>
</dbReference>
<keyword evidence="3" id="KW-0963">Cytoplasm</keyword>
<comment type="function">
    <text evidence="9">Thiol-specific peroxidase that catalyzes the reduction of hydrogen peroxide and organic hydroperoxides to water and alcohols, respectively. Plays a role in cell protection against oxidative stress by detoxifying peroxides.</text>
</comment>
<dbReference type="InterPro" id="IPR024706">
    <property type="entry name" value="Peroxiredoxin_AhpC-typ"/>
</dbReference>
<comment type="subcellular location">
    <subcellularLocation>
        <location evidence="1">Cytoplasm</location>
    </subcellularLocation>
</comment>
<dbReference type="PANTHER" id="PTHR10681:SF128">
    <property type="entry name" value="THIOREDOXIN-DEPENDENT PEROXIDE REDUCTASE, MITOCHONDRIAL"/>
    <property type="match status" value="1"/>
</dbReference>
<dbReference type="Pfam" id="PF00578">
    <property type="entry name" value="AhpC-TSA"/>
    <property type="match status" value="1"/>
</dbReference>
<gene>
    <name evidence="12" type="ORF">C7382_10158</name>
</gene>
<dbReference type="InterPro" id="IPR000866">
    <property type="entry name" value="AhpC/TSA"/>
</dbReference>
<feature type="domain" description="Thioredoxin" evidence="11">
    <location>
        <begin position="3"/>
        <end position="176"/>
    </location>
</feature>
<evidence type="ECO:0000256" key="9">
    <source>
        <dbReference type="ARBA" id="ARBA00037420"/>
    </source>
</evidence>
<protein>
    <recommendedName>
        <fullName evidence="8">Thioredoxin peroxidase</fullName>
    </recommendedName>
</protein>
<dbReference type="FunFam" id="3.40.30.10:FF:000002">
    <property type="entry name" value="Alkyl hydroperoxide reductase C"/>
    <property type="match status" value="1"/>
</dbReference>
<dbReference type="PROSITE" id="PS51352">
    <property type="entry name" value="THIOREDOXIN_2"/>
    <property type="match status" value="1"/>
</dbReference>
<dbReference type="GO" id="GO:0005829">
    <property type="term" value="C:cytosol"/>
    <property type="evidence" value="ECO:0007669"/>
    <property type="project" value="TreeGrafter"/>
</dbReference>
<feature type="active site" description="Cysteine sulfenic acid (-SOH) intermediate; for peroxidase activity" evidence="10">
    <location>
        <position position="50"/>
    </location>
</feature>
<dbReference type="InterPro" id="IPR019479">
    <property type="entry name" value="Peroxiredoxin_C"/>
</dbReference>
<keyword evidence="5" id="KW-0560">Oxidoreductase</keyword>
<dbReference type="Gene3D" id="3.40.30.10">
    <property type="entry name" value="Glutaredoxin"/>
    <property type="match status" value="1"/>
</dbReference>
<evidence type="ECO:0000256" key="10">
    <source>
        <dbReference type="PIRSR" id="PIRSR000239-1"/>
    </source>
</evidence>
<dbReference type="PANTHER" id="PTHR10681">
    <property type="entry name" value="THIOREDOXIN PEROXIDASE"/>
    <property type="match status" value="1"/>
</dbReference>
<dbReference type="CDD" id="cd03015">
    <property type="entry name" value="PRX_Typ2cys"/>
    <property type="match status" value="1"/>
</dbReference>
<keyword evidence="6" id="KW-1015">Disulfide bond</keyword>
<dbReference type="EMBL" id="QEKY01000001">
    <property type="protein sequence ID" value="PVZ15129.1"/>
    <property type="molecule type" value="Genomic_DNA"/>
</dbReference>
<evidence type="ECO:0000259" key="11">
    <source>
        <dbReference type="PROSITE" id="PS51352"/>
    </source>
</evidence>
<organism evidence="12 13">
    <name type="scientific">Porphyromonas loveana</name>
    <dbReference type="NCBI Taxonomy" id="1884669"/>
    <lineage>
        <taxon>Bacteria</taxon>
        <taxon>Pseudomonadati</taxon>
        <taxon>Bacteroidota</taxon>
        <taxon>Bacteroidia</taxon>
        <taxon>Bacteroidales</taxon>
        <taxon>Porphyromonadaceae</taxon>
        <taxon>Porphyromonas</taxon>
    </lineage>
</organism>
<dbReference type="AlphaFoldDB" id="A0A2U1FSI4"/>
<keyword evidence="4" id="KW-0575">Peroxidase</keyword>
<evidence type="ECO:0000313" key="13">
    <source>
        <dbReference type="Proteomes" id="UP000245462"/>
    </source>
</evidence>
<dbReference type="PIRSF" id="PIRSF000239">
    <property type="entry name" value="AHPC"/>
    <property type="match status" value="1"/>
</dbReference>
<evidence type="ECO:0000256" key="3">
    <source>
        <dbReference type="ARBA" id="ARBA00022490"/>
    </source>
</evidence>
<name>A0A2U1FSI4_9PORP</name>
<keyword evidence="13" id="KW-1185">Reference proteome</keyword>
<evidence type="ECO:0000256" key="1">
    <source>
        <dbReference type="ARBA" id="ARBA00004496"/>
    </source>
</evidence>
<comment type="similarity">
    <text evidence="2">Belongs to the peroxiredoxin family. AhpC/Prx1 subfamily.</text>
</comment>
<dbReference type="InterPro" id="IPR013766">
    <property type="entry name" value="Thioredoxin_domain"/>
</dbReference>
<dbReference type="InterPro" id="IPR036249">
    <property type="entry name" value="Thioredoxin-like_sf"/>
</dbReference>
<keyword evidence="7" id="KW-0676">Redox-active center</keyword>
<evidence type="ECO:0000256" key="4">
    <source>
        <dbReference type="ARBA" id="ARBA00022559"/>
    </source>
</evidence>
<evidence type="ECO:0000256" key="2">
    <source>
        <dbReference type="ARBA" id="ARBA00009796"/>
    </source>
</evidence>
<comment type="caution">
    <text evidence="12">The sequence shown here is derived from an EMBL/GenBank/DDBJ whole genome shotgun (WGS) entry which is preliminary data.</text>
</comment>
<accession>A0A2U1FSI4</accession>
<evidence type="ECO:0000256" key="6">
    <source>
        <dbReference type="ARBA" id="ARBA00023157"/>
    </source>
</evidence>
<dbReference type="GO" id="GO:0045454">
    <property type="term" value="P:cell redox homeostasis"/>
    <property type="evidence" value="ECO:0007669"/>
    <property type="project" value="TreeGrafter"/>
</dbReference>
<sequence>MTTLVGKKAPVFRATAVKGSEIIQDFSLEQYLGKKYVVFFFYPMDFTFVCPTELHAFQEKKAEFEKRDVAVVGCSVDSEFSHFQWLQMDKKFGGIKGVEYPIVADFSKTISENYGVLASEFGYDDEGNAVSEGAPVSYRGLFLIDKEGVVRHITINDLPLGRNVDEALRMVDALRHFEQYGEVCPANWSEGKDAMKATNEGVAGYLSNH</sequence>
<evidence type="ECO:0000256" key="8">
    <source>
        <dbReference type="ARBA" id="ARBA00032824"/>
    </source>
</evidence>
<dbReference type="SUPFAM" id="SSF52833">
    <property type="entry name" value="Thioredoxin-like"/>
    <property type="match status" value="1"/>
</dbReference>
<proteinExistence type="inferred from homology"/>
<dbReference type="OrthoDB" id="9812811at2"/>
<dbReference type="GeneID" id="94549764"/>
<dbReference type="GO" id="GO:0042744">
    <property type="term" value="P:hydrogen peroxide catabolic process"/>
    <property type="evidence" value="ECO:0007669"/>
    <property type="project" value="TreeGrafter"/>
</dbReference>
<dbReference type="Pfam" id="PF10417">
    <property type="entry name" value="1-cysPrx_C"/>
    <property type="match status" value="1"/>
</dbReference>
<dbReference type="GO" id="GO:0033554">
    <property type="term" value="P:cellular response to stress"/>
    <property type="evidence" value="ECO:0007669"/>
    <property type="project" value="TreeGrafter"/>
</dbReference>
<reference evidence="12 13" key="1">
    <citation type="submission" date="2018-04" db="EMBL/GenBank/DDBJ databases">
        <title>Genomic Encyclopedia of Type Strains, Phase IV (KMG-IV): sequencing the most valuable type-strain genomes for metagenomic binning, comparative biology and taxonomic classification.</title>
        <authorList>
            <person name="Goeker M."/>
        </authorList>
    </citation>
    <scope>NUCLEOTIDE SEQUENCE [LARGE SCALE GENOMIC DNA]</scope>
    <source>
        <strain evidence="12 13">DSM 28520</strain>
    </source>
</reference>
<evidence type="ECO:0000256" key="7">
    <source>
        <dbReference type="ARBA" id="ARBA00023284"/>
    </source>
</evidence>
<dbReference type="RefSeq" id="WP_116678317.1">
    <property type="nucleotide sequence ID" value="NZ_JBGXZY010000020.1"/>
</dbReference>
<dbReference type="GO" id="GO:0006979">
    <property type="term" value="P:response to oxidative stress"/>
    <property type="evidence" value="ECO:0007669"/>
    <property type="project" value="TreeGrafter"/>
</dbReference>
<evidence type="ECO:0000256" key="5">
    <source>
        <dbReference type="ARBA" id="ARBA00023002"/>
    </source>
</evidence>
<dbReference type="InterPro" id="IPR050217">
    <property type="entry name" value="Peroxiredoxin"/>
</dbReference>